<dbReference type="Gene3D" id="1.50.10.10">
    <property type="match status" value="1"/>
</dbReference>
<dbReference type="GO" id="GO:0000272">
    <property type="term" value="P:polysaccharide catabolic process"/>
    <property type="evidence" value="ECO:0007669"/>
    <property type="project" value="TreeGrafter"/>
</dbReference>
<dbReference type="InterPro" id="IPR008928">
    <property type="entry name" value="6-hairpin_glycosidase_sf"/>
</dbReference>
<evidence type="ECO:0000256" key="1">
    <source>
        <dbReference type="ARBA" id="ARBA00022801"/>
    </source>
</evidence>
<protein>
    <recommendedName>
        <fullName evidence="5">Glycosyl hydrolase family 88</fullName>
    </recommendedName>
</protein>
<comment type="similarity">
    <text evidence="2">Belongs to the glycosyl hydrolase 88 family.</text>
</comment>
<gene>
    <name evidence="3" type="ORF">C8N47_12510</name>
</gene>
<dbReference type="RefSeq" id="WP_245915737.1">
    <property type="nucleotide sequence ID" value="NZ_OY782574.1"/>
</dbReference>
<evidence type="ECO:0008006" key="5">
    <source>
        <dbReference type="Google" id="ProtNLM"/>
    </source>
</evidence>
<organism evidence="3 4">
    <name type="scientific">Mangrovibacterium marinum</name>
    <dbReference type="NCBI Taxonomy" id="1639118"/>
    <lineage>
        <taxon>Bacteria</taxon>
        <taxon>Pseudomonadati</taxon>
        <taxon>Bacteroidota</taxon>
        <taxon>Bacteroidia</taxon>
        <taxon>Marinilabiliales</taxon>
        <taxon>Prolixibacteraceae</taxon>
        <taxon>Mangrovibacterium</taxon>
    </lineage>
</organism>
<dbReference type="InterPro" id="IPR012341">
    <property type="entry name" value="6hp_glycosidase-like_sf"/>
</dbReference>
<proteinExistence type="inferred from homology"/>
<name>A0A2T5BXT0_9BACT</name>
<sequence>MMYRETGNPAYLEQAVRVASFIMNHPNMPKDKVPYWDFNAPDIPNAKRDASAAAVMASAFVELSQLDNTDKSESYLRFAEEQIRSLTSPEYLAEVGTNGGFILKHSVGNHNKNSEVDAPLTYADYYYVEALLRLKEVYHEK</sequence>
<dbReference type="SUPFAM" id="SSF48208">
    <property type="entry name" value="Six-hairpin glycosidases"/>
    <property type="match status" value="1"/>
</dbReference>
<dbReference type="EMBL" id="QAAD01000025">
    <property type="protein sequence ID" value="PTN05913.1"/>
    <property type="molecule type" value="Genomic_DNA"/>
</dbReference>
<keyword evidence="1" id="KW-0378">Hydrolase</keyword>
<evidence type="ECO:0000256" key="2">
    <source>
        <dbReference type="ARBA" id="ARBA00038358"/>
    </source>
</evidence>
<accession>A0A2T5BXT0</accession>
<reference evidence="3 4" key="1">
    <citation type="submission" date="2018-04" db="EMBL/GenBank/DDBJ databases">
        <title>Genomic Encyclopedia of Archaeal and Bacterial Type Strains, Phase II (KMG-II): from individual species to whole genera.</title>
        <authorList>
            <person name="Goeker M."/>
        </authorList>
    </citation>
    <scope>NUCLEOTIDE SEQUENCE [LARGE SCALE GENOMIC DNA]</scope>
    <source>
        <strain evidence="3 4">DSM 28823</strain>
    </source>
</reference>
<dbReference type="InterPro" id="IPR052369">
    <property type="entry name" value="UG_Glycosaminoglycan_Hydrolase"/>
</dbReference>
<keyword evidence="4" id="KW-1185">Reference proteome</keyword>
<dbReference type="PANTHER" id="PTHR36845">
    <property type="entry name" value="HYDROLASE, PUTATIVE (AFU_ORTHOLOGUE AFUA_7G05090)-RELATED"/>
    <property type="match status" value="1"/>
</dbReference>
<comment type="caution">
    <text evidence="3">The sequence shown here is derived from an EMBL/GenBank/DDBJ whole genome shotgun (WGS) entry which is preliminary data.</text>
</comment>
<dbReference type="AlphaFoldDB" id="A0A2T5BXT0"/>
<dbReference type="PANTHER" id="PTHR36845:SF1">
    <property type="entry name" value="HYDROLASE, PUTATIVE (AFU_ORTHOLOGUE AFUA_7G05090)-RELATED"/>
    <property type="match status" value="1"/>
</dbReference>
<evidence type="ECO:0000313" key="4">
    <source>
        <dbReference type="Proteomes" id="UP000243525"/>
    </source>
</evidence>
<dbReference type="GO" id="GO:0052757">
    <property type="term" value="F:chondroitin hydrolase activity"/>
    <property type="evidence" value="ECO:0007669"/>
    <property type="project" value="TreeGrafter"/>
</dbReference>
<dbReference type="Proteomes" id="UP000243525">
    <property type="component" value="Unassembled WGS sequence"/>
</dbReference>
<evidence type="ECO:0000313" key="3">
    <source>
        <dbReference type="EMBL" id="PTN05913.1"/>
    </source>
</evidence>